<dbReference type="Pfam" id="PF00356">
    <property type="entry name" value="LacI"/>
    <property type="match status" value="1"/>
</dbReference>
<dbReference type="PROSITE" id="PS50932">
    <property type="entry name" value="HTH_LACI_2"/>
    <property type="match status" value="1"/>
</dbReference>
<accession>A0ABT7CC94</accession>
<gene>
    <name evidence="5" type="ORF">C7K25_12815</name>
</gene>
<dbReference type="RefSeq" id="WP_026937501.1">
    <property type="nucleotide sequence ID" value="NZ_CP028426.1"/>
</dbReference>
<dbReference type="InterPro" id="IPR001761">
    <property type="entry name" value="Peripla_BP/Lac1_sug-bd_dom"/>
</dbReference>
<protein>
    <submittedName>
        <fullName evidence="5">LacI family transcriptional regulator</fullName>
    </submittedName>
</protein>
<sequence length="333" mass="36061">MSPLGRTTLKELATMASVTPSTVSRVLNDPAGTETKWASPETAQRMIDLARETGYVKNPHAASLRTKRSGLIGVLFPRLNDYVYSAMYEGVDKYATAHSYFAMVTTSHDDAELRDQRIHQLLDRRVDGILLSDALLDDPVIVELQEREFPLVVVNRRSGSALSCASDDRRGGYLMGEHFLRQGYESIGIITAGESISTSLDRQDGFLAALQDGGFDMSAVTIVHKGFSVEDGEDGVQELLAKDPAPRAVFAVNDQSAIGAIGAIRGRGLRVPEDLAVAGYNDTPLARALGLTTVSTPLHEVGSQAVQMLECLFRKEEVSSVILPVELIVRATA</sequence>
<proteinExistence type="predicted"/>
<evidence type="ECO:0000313" key="5">
    <source>
        <dbReference type="EMBL" id="MDJ1372241.1"/>
    </source>
</evidence>
<dbReference type="SUPFAM" id="SSF53822">
    <property type="entry name" value="Periplasmic binding protein-like I"/>
    <property type="match status" value="1"/>
</dbReference>
<evidence type="ECO:0000256" key="1">
    <source>
        <dbReference type="ARBA" id="ARBA00023015"/>
    </source>
</evidence>
<dbReference type="EMBL" id="PXVD01000022">
    <property type="protein sequence ID" value="MDJ1372241.1"/>
    <property type="molecule type" value="Genomic_DNA"/>
</dbReference>
<dbReference type="Proteomes" id="UP001170379">
    <property type="component" value="Unassembled WGS sequence"/>
</dbReference>
<evidence type="ECO:0000259" key="4">
    <source>
        <dbReference type="PROSITE" id="PS50932"/>
    </source>
</evidence>
<evidence type="ECO:0000256" key="2">
    <source>
        <dbReference type="ARBA" id="ARBA00023125"/>
    </source>
</evidence>
<dbReference type="InterPro" id="IPR028082">
    <property type="entry name" value="Peripla_BP_I"/>
</dbReference>
<feature type="domain" description="HTH lacI-type" evidence="4">
    <location>
        <begin position="7"/>
        <end position="66"/>
    </location>
</feature>
<keyword evidence="6" id="KW-1185">Reference proteome</keyword>
<dbReference type="InterPro" id="IPR010982">
    <property type="entry name" value="Lambda_DNA-bd_dom_sf"/>
</dbReference>
<dbReference type="CDD" id="cd01392">
    <property type="entry name" value="HTH_LacI"/>
    <property type="match status" value="1"/>
</dbReference>
<dbReference type="PROSITE" id="PS00356">
    <property type="entry name" value="HTH_LACI_1"/>
    <property type="match status" value="1"/>
</dbReference>
<organism evidence="5 6">
    <name type="scientific">Gulosibacter molinativorax</name>
    <dbReference type="NCBI Taxonomy" id="256821"/>
    <lineage>
        <taxon>Bacteria</taxon>
        <taxon>Bacillati</taxon>
        <taxon>Actinomycetota</taxon>
        <taxon>Actinomycetes</taxon>
        <taxon>Micrococcales</taxon>
        <taxon>Microbacteriaceae</taxon>
        <taxon>Gulosibacter</taxon>
    </lineage>
</organism>
<dbReference type="SMART" id="SM00354">
    <property type="entry name" value="HTH_LACI"/>
    <property type="match status" value="1"/>
</dbReference>
<reference evidence="5" key="2">
    <citation type="journal article" date="2022" name="Sci. Rep.">
        <title>In silico prediction of the enzymes involved in the degradation of the herbicide molinate by Gulosibacter molinativorax ON4T.</title>
        <authorList>
            <person name="Lopes A.R."/>
            <person name="Bunin E."/>
            <person name="Viana A.T."/>
            <person name="Froufe H."/>
            <person name="Munoz-Merida A."/>
            <person name="Pinho D."/>
            <person name="Figueiredo J."/>
            <person name="Barroso C."/>
            <person name="Vaz-Moreira I."/>
            <person name="Bellanger X."/>
            <person name="Egas C."/>
            <person name="Nunes O.C."/>
        </authorList>
    </citation>
    <scope>NUCLEOTIDE SEQUENCE</scope>
    <source>
        <strain evidence="5">ON4</strain>
    </source>
</reference>
<dbReference type="PANTHER" id="PTHR30146:SF109">
    <property type="entry name" value="HTH-TYPE TRANSCRIPTIONAL REGULATOR GALS"/>
    <property type="match status" value="1"/>
</dbReference>
<name>A0ABT7CC94_9MICO</name>
<dbReference type="InterPro" id="IPR000843">
    <property type="entry name" value="HTH_LacI"/>
</dbReference>
<keyword evidence="1" id="KW-0805">Transcription regulation</keyword>
<dbReference type="Pfam" id="PF00532">
    <property type="entry name" value="Peripla_BP_1"/>
    <property type="match status" value="1"/>
</dbReference>
<comment type="caution">
    <text evidence="5">The sequence shown here is derived from an EMBL/GenBank/DDBJ whole genome shotgun (WGS) entry which is preliminary data.</text>
</comment>
<dbReference type="Gene3D" id="3.40.50.2300">
    <property type="match status" value="2"/>
</dbReference>
<keyword evidence="2" id="KW-0238">DNA-binding</keyword>
<keyword evidence="3" id="KW-0804">Transcription</keyword>
<evidence type="ECO:0000313" key="6">
    <source>
        <dbReference type="Proteomes" id="UP001170379"/>
    </source>
</evidence>
<dbReference type="SUPFAM" id="SSF47413">
    <property type="entry name" value="lambda repressor-like DNA-binding domains"/>
    <property type="match status" value="1"/>
</dbReference>
<reference evidence="5" key="1">
    <citation type="submission" date="2018-03" db="EMBL/GenBank/DDBJ databases">
        <authorList>
            <person name="Nunes O.C."/>
            <person name="Lopes A.R."/>
            <person name="Froufe H."/>
            <person name="Munoz-Merida A."/>
            <person name="Barroso C."/>
            <person name="Egas C."/>
        </authorList>
    </citation>
    <scope>NUCLEOTIDE SEQUENCE</scope>
    <source>
        <strain evidence="5">ON4</strain>
    </source>
</reference>
<evidence type="ECO:0000256" key="3">
    <source>
        <dbReference type="ARBA" id="ARBA00023163"/>
    </source>
</evidence>
<dbReference type="Gene3D" id="1.10.260.40">
    <property type="entry name" value="lambda repressor-like DNA-binding domains"/>
    <property type="match status" value="1"/>
</dbReference>
<dbReference type="PANTHER" id="PTHR30146">
    <property type="entry name" value="LACI-RELATED TRANSCRIPTIONAL REPRESSOR"/>
    <property type="match status" value="1"/>
</dbReference>